<dbReference type="AlphaFoldDB" id="A0AAW2YWU8"/>
<evidence type="ECO:0000259" key="10">
    <source>
        <dbReference type="Pfam" id="PF20644"/>
    </source>
</evidence>
<keyword evidence="7" id="KW-0238">DNA-binding</keyword>
<dbReference type="PANTHER" id="PTHR31576:SF2">
    <property type="entry name" value="TATA BOX-BINDING PROTEIN-ASSOCIATED FACTOR RNA POLYMERASE I SUBUNIT B"/>
    <property type="match status" value="1"/>
</dbReference>
<evidence type="ECO:0000256" key="7">
    <source>
        <dbReference type="ARBA" id="ARBA00023125"/>
    </source>
</evidence>
<keyword evidence="3" id="KW-0479">Metal-binding</keyword>
<keyword evidence="12" id="KW-1185">Reference proteome</keyword>
<keyword evidence="11" id="KW-0396">Initiation factor</keyword>
<dbReference type="Proteomes" id="UP001431209">
    <property type="component" value="Unassembled WGS sequence"/>
</dbReference>
<evidence type="ECO:0000256" key="3">
    <source>
        <dbReference type="ARBA" id="ARBA00022723"/>
    </source>
</evidence>
<protein>
    <submittedName>
        <fullName evidence="11">RNA polymerase I-specific transcription initiation factor RRN7</fullName>
    </submittedName>
</protein>
<feature type="domain" description="Rrn7/TAF1B N-terminal cyclin" evidence="10">
    <location>
        <begin position="130"/>
        <end position="260"/>
    </location>
</feature>
<dbReference type="Pfam" id="PF20644">
    <property type="entry name" value="Rrn7_cyclin_N"/>
    <property type="match status" value="1"/>
</dbReference>
<dbReference type="PANTHER" id="PTHR31576">
    <property type="entry name" value="TATA BOX-BINDING PROTEIN-ASSOCIATED FACTOR RNA POLYMERASE I SUBUNIT B"/>
    <property type="match status" value="1"/>
</dbReference>
<comment type="similarity">
    <text evidence="2">Belongs to the RRN7/TAF1B family.</text>
</comment>
<organism evidence="11 12">
    <name type="scientific">Acrasis kona</name>
    <dbReference type="NCBI Taxonomy" id="1008807"/>
    <lineage>
        <taxon>Eukaryota</taxon>
        <taxon>Discoba</taxon>
        <taxon>Heterolobosea</taxon>
        <taxon>Tetramitia</taxon>
        <taxon>Eutetramitia</taxon>
        <taxon>Acrasidae</taxon>
        <taxon>Acrasis</taxon>
    </lineage>
</organism>
<evidence type="ECO:0000256" key="6">
    <source>
        <dbReference type="ARBA" id="ARBA00023015"/>
    </source>
</evidence>
<keyword evidence="11" id="KW-0648">Protein biosynthesis</keyword>
<sequence length="619" mass="71999">MPADHDLMEGRDMDILGNDDESTITVRCSYCQQVSRVDSDNASCNNCGEVLKTGNIYCEDDDNDGAIRMQYNKIKGGQSSLQSIEKPSYLNNNTLSFVEENETREGYINQLLDEKLKKLCHPVLCFLELYQRILMYQTDYLITNYKFPSKMREHISQTWLAYIQTLNIKKQISEKQKPKLVLPSVDLNEYFDGEQERDNDERSTMEFVEGSEEDKYVWSKMPQPWQTIIFIYLACIKLREPITLSQLKEMAENGQLPYRNVCYTLFSKDETFRLFSDHSVYFRMRLSTGLSMYYSRSYPIIFRDVEIPTCSIMWESALDLYRFFGLNTLTYPPINAYEVMQIICNKVFQLDHHSFKNVKKQLIDYACSAIQSVTRAETQLINTSIGVWFEENYTLKNSIEDMDNLRGFPPEIYAACYLIISIKMCMGLNDGVENSPNIWKSMVKRMIKVFNFQYQETVNSLDPSQDAPRDLRGLRVSEFLDNMRGTVNDEFLNPFSLDLKSKGTGYTDNVIKQMKNVLFGEQDPSISIPTKEFEDDAISDVFPPISENLVGQVSSEYIKYHNRRGVNAVNGMRLIGRVYDADPKEHVRFMYVLECVSAFFDISYRDLYKCMDRCENALL</sequence>
<comment type="subcellular location">
    <subcellularLocation>
        <location evidence="1">Nucleus</location>
        <location evidence="1">Nucleolus</location>
    </subcellularLocation>
</comment>
<comment type="caution">
    <text evidence="11">The sequence shown here is derived from an EMBL/GenBank/DDBJ whole genome shotgun (WGS) entry which is preliminary data.</text>
</comment>
<dbReference type="InterPro" id="IPR048540">
    <property type="entry name" value="Rrn7_cyclin_N"/>
</dbReference>
<evidence type="ECO:0000256" key="5">
    <source>
        <dbReference type="ARBA" id="ARBA00022833"/>
    </source>
</evidence>
<keyword evidence="6" id="KW-0805">Transcription regulation</keyword>
<dbReference type="GO" id="GO:0042790">
    <property type="term" value="P:nucleolar large rRNA transcription by RNA polymerase I"/>
    <property type="evidence" value="ECO:0007669"/>
    <property type="project" value="TreeGrafter"/>
</dbReference>
<accession>A0AAW2YWU8</accession>
<dbReference type="GO" id="GO:0070860">
    <property type="term" value="C:RNA polymerase I core factor complex"/>
    <property type="evidence" value="ECO:0007669"/>
    <property type="project" value="InterPro"/>
</dbReference>
<dbReference type="GO" id="GO:0001164">
    <property type="term" value="F:RNA polymerase I core promoter sequence-specific DNA binding"/>
    <property type="evidence" value="ECO:0007669"/>
    <property type="project" value="InterPro"/>
</dbReference>
<dbReference type="GO" id="GO:0008270">
    <property type="term" value="F:zinc ion binding"/>
    <property type="evidence" value="ECO:0007669"/>
    <property type="project" value="UniProtKB-KW"/>
</dbReference>
<evidence type="ECO:0000256" key="9">
    <source>
        <dbReference type="ARBA" id="ARBA00023242"/>
    </source>
</evidence>
<evidence type="ECO:0000313" key="12">
    <source>
        <dbReference type="Proteomes" id="UP001431209"/>
    </source>
</evidence>
<dbReference type="GO" id="GO:0003743">
    <property type="term" value="F:translation initiation factor activity"/>
    <property type="evidence" value="ECO:0007669"/>
    <property type="project" value="UniProtKB-KW"/>
</dbReference>
<evidence type="ECO:0000256" key="4">
    <source>
        <dbReference type="ARBA" id="ARBA00022771"/>
    </source>
</evidence>
<evidence type="ECO:0000256" key="2">
    <source>
        <dbReference type="ARBA" id="ARBA00006899"/>
    </source>
</evidence>
<evidence type="ECO:0000256" key="1">
    <source>
        <dbReference type="ARBA" id="ARBA00004604"/>
    </source>
</evidence>
<proteinExistence type="inferred from homology"/>
<dbReference type="InterPro" id="IPR033599">
    <property type="entry name" value="TAF1B/Rrn7"/>
</dbReference>
<keyword evidence="8" id="KW-0804">Transcription</keyword>
<evidence type="ECO:0000313" key="11">
    <source>
        <dbReference type="EMBL" id="KAL0481557.1"/>
    </source>
</evidence>
<evidence type="ECO:0000256" key="8">
    <source>
        <dbReference type="ARBA" id="ARBA00023163"/>
    </source>
</evidence>
<keyword evidence="4" id="KW-0863">Zinc-finger</keyword>
<dbReference type="EMBL" id="JAOPGA020000769">
    <property type="protein sequence ID" value="KAL0481557.1"/>
    <property type="molecule type" value="Genomic_DNA"/>
</dbReference>
<name>A0AAW2YWU8_9EUKA</name>
<reference evidence="11 12" key="1">
    <citation type="submission" date="2024-03" db="EMBL/GenBank/DDBJ databases">
        <title>The Acrasis kona genome and developmental transcriptomes reveal deep origins of eukaryotic multicellular pathways.</title>
        <authorList>
            <person name="Sheikh S."/>
            <person name="Fu C.-J."/>
            <person name="Brown M.W."/>
            <person name="Baldauf S.L."/>
        </authorList>
    </citation>
    <scope>NUCLEOTIDE SEQUENCE [LARGE SCALE GENOMIC DNA]</scope>
    <source>
        <strain evidence="11 12">ATCC MYA-3509</strain>
    </source>
</reference>
<keyword evidence="5" id="KW-0862">Zinc</keyword>
<keyword evidence="9" id="KW-0539">Nucleus</keyword>
<gene>
    <name evidence="11" type="ORF">AKO1_012323</name>
</gene>